<dbReference type="GO" id="GO:0001568">
    <property type="term" value="P:blood vessel development"/>
    <property type="evidence" value="ECO:0007669"/>
    <property type="project" value="TreeGrafter"/>
</dbReference>
<evidence type="ECO:0000256" key="10">
    <source>
        <dbReference type="ARBA" id="ARBA00023170"/>
    </source>
</evidence>
<dbReference type="GO" id="GO:0005024">
    <property type="term" value="F:transforming growth factor beta receptor activity"/>
    <property type="evidence" value="ECO:0007669"/>
    <property type="project" value="TreeGrafter"/>
</dbReference>
<keyword evidence="6" id="KW-0418">Kinase</keyword>
<accession>A0A974BUT0</accession>
<keyword evidence="7" id="KW-0067">ATP-binding</keyword>
<proteinExistence type="predicted"/>
<name>A0A974BUT0_XENLA</name>
<evidence type="ECO:0000256" key="5">
    <source>
        <dbReference type="ARBA" id="ARBA00022741"/>
    </source>
</evidence>
<gene>
    <name evidence="12" type="ORF">XELAEV_180473593mg</name>
</gene>
<evidence type="ECO:0000256" key="11">
    <source>
        <dbReference type="SAM" id="MobiDB-lite"/>
    </source>
</evidence>
<keyword evidence="8" id="KW-1133">Transmembrane helix</keyword>
<feature type="non-terminal residue" evidence="12">
    <location>
        <position position="1"/>
    </location>
</feature>
<reference evidence="13" key="1">
    <citation type="journal article" date="2016" name="Nature">
        <title>Genome evolution in the allotetraploid frog Xenopus laevis.</title>
        <authorList>
            <person name="Session A.M."/>
            <person name="Uno Y."/>
            <person name="Kwon T."/>
            <person name="Chapman J.A."/>
            <person name="Toyoda A."/>
            <person name="Takahashi S."/>
            <person name="Fukui A."/>
            <person name="Hikosaka A."/>
            <person name="Suzuki A."/>
            <person name="Kondo M."/>
            <person name="van Heeringen S.J."/>
            <person name="Quigley I."/>
            <person name="Heinz S."/>
            <person name="Ogino H."/>
            <person name="Ochi H."/>
            <person name="Hellsten U."/>
            <person name="Lyons J.B."/>
            <person name="Simakov O."/>
            <person name="Putnam N."/>
            <person name="Stites J."/>
            <person name="Kuroki Y."/>
            <person name="Tanaka T."/>
            <person name="Michiue T."/>
            <person name="Watanabe M."/>
            <person name="Bogdanovic O."/>
            <person name="Lister R."/>
            <person name="Georgiou G."/>
            <person name="Paranjpe S.S."/>
            <person name="van Kruijsbergen I."/>
            <person name="Shu S."/>
            <person name="Carlson J."/>
            <person name="Kinoshita T."/>
            <person name="Ohta Y."/>
            <person name="Mawaribuchi S."/>
            <person name="Jenkins J."/>
            <person name="Grimwood J."/>
            <person name="Schmutz J."/>
            <person name="Mitros T."/>
            <person name="Mozaffari S.V."/>
            <person name="Suzuki Y."/>
            <person name="Haramoto Y."/>
            <person name="Yamamoto T.S."/>
            <person name="Takagi C."/>
            <person name="Heald R."/>
            <person name="Miller K."/>
            <person name="Haudenschild C."/>
            <person name="Kitzman J."/>
            <person name="Nakayama T."/>
            <person name="Izutsu Y."/>
            <person name="Robert J."/>
            <person name="Fortriede J."/>
            <person name="Burns K."/>
            <person name="Lotay V."/>
            <person name="Karimi K."/>
            <person name="Yasuoka Y."/>
            <person name="Dichmann D.S."/>
            <person name="Flajnik M.F."/>
            <person name="Houston D.W."/>
            <person name="Shendure J."/>
            <person name="DuPasquier L."/>
            <person name="Vize P.D."/>
            <person name="Zorn A.M."/>
            <person name="Ito M."/>
            <person name="Marcotte E.M."/>
            <person name="Wallingford J.B."/>
            <person name="Ito Y."/>
            <person name="Asashima M."/>
            <person name="Ueno N."/>
            <person name="Matsuda Y."/>
            <person name="Veenstra G.J."/>
            <person name="Fujiyama A."/>
            <person name="Harland R.M."/>
            <person name="Taira M."/>
            <person name="Rokhsar D.S."/>
        </authorList>
    </citation>
    <scope>NUCLEOTIDE SEQUENCE [LARGE SCALE GENOMIC DNA]</scope>
    <source>
        <strain evidence="13">J</strain>
    </source>
</reference>
<evidence type="ECO:0000256" key="9">
    <source>
        <dbReference type="ARBA" id="ARBA00023136"/>
    </source>
</evidence>
<evidence type="ECO:0000256" key="6">
    <source>
        <dbReference type="ARBA" id="ARBA00022777"/>
    </source>
</evidence>
<evidence type="ECO:0000313" key="12">
    <source>
        <dbReference type="EMBL" id="OCT61333.1"/>
    </source>
</evidence>
<evidence type="ECO:0000256" key="2">
    <source>
        <dbReference type="ARBA" id="ARBA00022527"/>
    </source>
</evidence>
<keyword evidence="10" id="KW-0675">Receptor</keyword>
<feature type="non-terminal residue" evidence="12">
    <location>
        <position position="181"/>
    </location>
</feature>
<dbReference type="PANTHER" id="PTHR23255">
    <property type="entry name" value="TRANSFORMING GROWTH FACTOR-BETA RECEPTOR TYPE I AND II"/>
    <property type="match status" value="1"/>
</dbReference>
<protein>
    <submittedName>
        <fullName evidence="12">Uncharacterized protein</fullName>
    </submittedName>
</protein>
<keyword evidence="2" id="KW-0723">Serine/threonine-protein kinase</keyword>
<evidence type="ECO:0000256" key="7">
    <source>
        <dbReference type="ARBA" id="ARBA00022840"/>
    </source>
</evidence>
<dbReference type="Gene3D" id="1.10.510.10">
    <property type="entry name" value="Transferase(Phosphotransferase) domain 1"/>
    <property type="match status" value="1"/>
</dbReference>
<dbReference type="Proteomes" id="UP000694892">
    <property type="component" value="Chromosome 9_10S"/>
</dbReference>
<evidence type="ECO:0000256" key="4">
    <source>
        <dbReference type="ARBA" id="ARBA00022692"/>
    </source>
</evidence>
<dbReference type="GO" id="GO:0005886">
    <property type="term" value="C:plasma membrane"/>
    <property type="evidence" value="ECO:0007669"/>
    <property type="project" value="TreeGrafter"/>
</dbReference>
<keyword evidence="9" id="KW-0472">Membrane</keyword>
<dbReference type="GO" id="GO:0043235">
    <property type="term" value="C:receptor complex"/>
    <property type="evidence" value="ECO:0007669"/>
    <property type="project" value="TreeGrafter"/>
</dbReference>
<dbReference type="InterPro" id="IPR000333">
    <property type="entry name" value="TGFB_receptor"/>
</dbReference>
<evidence type="ECO:0000313" key="13">
    <source>
        <dbReference type="Proteomes" id="UP000694892"/>
    </source>
</evidence>
<keyword evidence="4" id="KW-0812">Transmembrane</keyword>
<evidence type="ECO:0000256" key="3">
    <source>
        <dbReference type="ARBA" id="ARBA00022679"/>
    </source>
</evidence>
<feature type="region of interest" description="Disordered" evidence="11">
    <location>
        <begin position="140"/>
        <end position="181"/>
    </location>
</feature>
<keyword evidence="3" id="KW-0808">Transferase</keyword>
<organism evidence="12 13">
    <name type="scientific">Xenopus laevis</name>
    <name type="common">African clawed frog</name>
    <dbReference type="NCBI Taxonomy" id="8355"/>
    <lineage>
        <taxon>Eukaryota</taxon>
        <taxon>Metazoa</taxon>
        <taxon>Chordata</taxon>
        <taxon>Craniata</taxon>
        <taxon>Vertebrata</taxon>
        <taxon>Euteleostomi</taxon>
        <taxon>Amphibia</taxon>
        <taxon>Batrachia</taxon>
        <taxon>Anura</taxon>
        <taxon>Pipoidea</taxon>
        <taxon>Pipidae</taxon>
        <taxon>Xenopodinae</taxon>
        <taxon>Xenopus</taxon>
        <taxon>Xenopus</taxon>
    </lineage>
</organism>
<sequence>ESVPEYQMVFQTEAGNHPTFEDMQVLVSREKQRPKFPEAWKENSLAVRSLKETIDDCWDQDAEARLTAQCAEERMAELMMIWERNKSVSPTINPTSTTVQNERNLSQNRRVPKIGPYPDFSSSSYIEDSVHNTDNIVKNISSETSMSSTPLTTGEKNRNSINYERQQAQARLPSPETSVTS</sequence>
<evidence type="ECO:0000256" key="8">
    <source>
        <dbReference type="ARBA" id="ARBA00022989"/>
    </source>
</evidence>
<evidence type="ECO:0000256" key="1">
    <source>
        <dbReference type="ARBA" id="ARBA00004167"/>
    </source>
</evidence>
<dbReference type="GO" id="GO:0030509">
    <property type="term" value="P:BMP signaling pathway"/>
    <property type="evidence" value="ECO:0007669"/>
    <property type="project" value="TreeGrafter"/>
</dbReference>
<dbReference type="PANTHER" id="PTHR23255:SF63">
    <property type="entry name" value="BONE MORPHOGENETIC PROTEIN RECEPTOR TYPE-2"/>
    <property type="match status" value="1"/>
</dbReference>
<dbReference type="EMBL" id="CM004483">
    <property type="protein sequence ID" value="OCT61333.1"/>
    <property type="molecule type" value="Genomic_DNA"/>
</dbReference>
<keyword evidence="5" id="KW-0547">Nucleotide-binding</keyword>
<comment type="subcellular location">
    <subcellularLocation>
        <location evidence="1">Membrane</location>
        <topology evidence="1">Single-pass membrane protein</topology>
    </subcellularLocation>
</comment>
<dbReference type="GO" id="GO:0005524">
    <property type="term" value="F:ATP binding"/>
    <property type="evidence" value="ECO:0007669"/>
    <property type="project" value="UniProtKB-KW"/>
</dbReference>
<dbReference type="AlphaFoldDB" id="A0A974BUT0"/>